<dbReference type="Proteomes" id="UP000548978">
    <property type="component" value="Unassembled WGS sequence"/>
</dbReference>
<dbReference type="PROSITE" id="PS51318">
    <property type="entry name" value="TAT"/>
    <property type="match status" value="1"/>
</dbReference>
<accession>A0A7W9E643</accession>
<dbReference type="InterPro" id="IPR006311">
    <property type="entry name" value="TAT_signal"/>
</dbReference>
<dbReference type="OrthoDB" id="7172963at2"/>
<evidence type="ECO:0008006" key="4">
    <source>
        <dbReference type="Google" id="ProtNLM"/>
    </source>
</evidence>
<comment type="caution">
    <text evidence="2">The sequence shown here is derived from an EMBL/GenBank/DDBJ whole genome shotgun (WGS) entry which is preliminary data.</text>
</comment>
<feature type="signal peptide" evidence="1">
    <location>
        <begin position="1"/>
        <end position="24"/>
    </location>
</feature>
<dbReference type="RefSeq" id="WP_123286483.1">
    <property type="nucleotide sequence ID" value="NZ_JACIJB010000001.1"/>
</dbReference>
<keyword evidence="3" id="KW-1185">Reference proteome</keyword>
<dbReference type="EMBL" id="JACIJB010000001">
    <property type="protein sequence ID" value="MBB5659481.1"/>
    <property type="molecule type" value="Genomic_DNA"/>
</dbReference>
<evidence type="ECO:0000313" key="3">
    <source>
        <dbReference type="Proteomes" id="UP000548978"/>
    </source>
</evidence>
<proteinExistence type="predicted"/>
<evidence type="ECO:0000256" key="1">
    <source>
        <dbReference type="SAM" id="SignalP"/>
    </source>
</evidence>
<protein>
    <recommendedName>
        <fullName evidence="4">Tat pathway signal protein</fullName>
    </recommendedName>
</protein>
<feature type="chain" id="PRO_5030950087" description="Tat pathway signal protein" evidence="1">
    <location>
        <begin position="25"/>
        <end position="141"/>
    </location>
</feature>
<name>A0A7W9E643_9CAUL</name>
<keyword evidence="1" id="KW-0732">Signal</keyword>
<evidence type="ECO:0000313" key="2">
    <source>
        <dbReference type="EMBL" id="MBB5659481.1"/>
    </source>
</evidence>
<organism evidence="2 3">
    <name type="scientific">Brevundimonas halotolerans</name>
    <dbReference type="NCBI Taxonomy" id="69670"/>
    <lineage>
        <taxon>Bacteria</taxon>
        <taxon>Pseudomonadati</taxon>
        <taxon>Pseudomonadota</taxon>
        <taxon>Alphaproteobacteria</taxon>
        <taxon>Caulobacterales</taxon>
        <taxon>Caulobacteraceae</taxon>
        <taxon>Brevundimonas</taxon>
    </lineage>
</organism>
<dbReference type="AlphaFoldDB" id="A0A7W9E643"/>
<reference evidence="2 3" key="1">
    <citation type="submission" date="2020-08" db="EMBL/GenBank/DDBJ databases">
        <title>Genomic Encyclopedia of Type Strains, Phase IV (KMG-IV): sequencing the most valuable type-strain genomes for metagenomic binning, comparative biology and taxonomic classification.</title>
        <authorList>
            <person name="Goeker M."/>
        </authorList>
    </citation>
    <scope>NUCLEOTIDE SEQUENCE [LARGE SCALE GENOMIC DNA]</scope>
    <source>
        <strain evidence="2 3">DSM 24448</strain>
    </source>
</reference>
<sequence length="141" mass="14923">MDRRHFLSLMGAGLSMGVAGPALASGDEKPAAAVVNLQGVGLPVISGGRIRNYVFVSIRLHLSASAVMETVRAKDAHFRDALVKAAHRTPFTLADDWSQLDTAALSRSLMASATRIAGQGKVARVEVLHQAPRRRTGIPTG</sequence>
<gene>
    <name evidence="2" type="ORF">FHS65_000199</name>
</gene>